<dbReference type="EMBL" id="VIVK01000003">
    <property type="protein sequence ID" value="TWD73297.1"/>
    <property type="molecule type" value="Genomic_DNA"/>
</dbReference>
<sequence length="29" mass="2873">MTDSILGSFLRTIPAAGGNPAAVPIVNCS</sequence>
<proteinExistence type="predicted"/>
<dbReference type="Proteomes" id="UP000318380">
    <property type="component" value="Unassembled WGS sequence"/>
</dbReference>
<organism evidence="1 2">
    <name type="scientific">Kribbella amoyensis</name>
    <dbReference type="NCBI Taxonomy" id="996641"/>
    <lineage>
        <taxon>Bacteria</taxon>
        <taxon>Bacillati</taxon>
        <taxon>Actinomycetota</taxon>
        <taxon>Actinomycetes</taxon>
        <taxon>Propionibacteriales</taxon>
        <taxon>Kribbellaceae</taxon>
        <taxon>Kribbella</taxon>
    </lineage>
</organism>
<name>A0A561B376_9ACTN</name>
<comment type="caution">
    <text evidence="1">The sequence shown here is derived from an EMBL/GenBank/DDBJ whole genome shotgun (WGS) entry which is preliminary data.</text>
</comment>
<evidence type="ECO:0000313" key="1">
    <source>
        <dbReference type="EMBL" id="TWD73297.1"/>
    </source>
</evidence>
<dbReference type="AlphaFoldDB" id="A0A561B376"/>
<protein>
    <submittedName>
        <fullName evidence="1">Uncharacterized protein</fullName>
    </submittedName>
</protein>
<gene>
    <name evidence="1" type="ORF">FB561_7185</name>
</gene>
<evidence type="ECO:0000313" key="2">
    <source>
        <dbReference type="Proteomes" id="UP000318380"/>
    </source>
</evidence>
<keyword evidence="2" id="KW-1185">Reference proteome</keyword>
<reference evidence="1 2" key="1">
    <citation type="submission" date="2019-06" db="EMBL/GenBank/DDBJ databases">
        <title>Sequencing the genomes of 1000 actinobacteria strains.</title>
        <authorList>
            <person name="Klenk H.-P."/>
        </authorList>
    </citation>
    <scope>NUCLEOTIDE SEQUENCE [LARGE SCALE GENOMIC DNA]</scope>
    <source>
        <strain evidence="1 2">DSM 24683</strain>
    </source>
</reference>
<accession>A0A561B376</accession>